<dbReference type="GO" id="GO:0032259">
    <property type="term" value="P:methylation"/>
    <property type="evidence" value="ECO:0007669"/>
    <property type="project" value="UniProtKB-KW"/>
</dbReference>
<evidence type="ECO:0000313" key="3">
    <source>
        <dbReference type="EMBL" id="TKK84988.1"/>
    </source>
</evidence>
<dbReference type="GO" id="GO:0008168">
    <property type="term" value="F:methyltransferase activity"/>
    <property type="evidence" value="ECO:0007669"/>
    <property type="project" value="UniProtKB-KW"/>
</dbReference>
<keyword evidence="3" id="KW-0489">Methyltransferase</keyword>
<evidence type="ECO:0000256" key="1">
    <source>
        <dbReference type="SAM" id="MobiDB-lite"/>
    </source>
</evidence>
<proteinExistence type="predicted"/>
<dbReference type="SUPFAM" id="SSF53335">
    <property type="entry name" value="S-adenosyl-L-methionine-dependent methyltransferases"/>
    <property type="match status" value="1"/>
</dbReference>
<dbReference type="InterPro" id="IPR041698">
    <property type="entry name" value="Methyltransf_25"/>
</dbReference>
<keyword evidence="3" id="KW-0808">Transferase</keyword>
<accession>A0A4U3M7N4</accession>
<protein>
    <submittedName>
        <fullName evidence="3">Methyltransferase domain-containing protein</fullName>
    </submittedName>
</protein>
<sequence>MTAWLDDPYTLALGSGRGPLFLRRADGRLLPLEVERWCAEVDAADRSVLARCRGAVIDVGCGPGRLVAALAEQGRRTLGVDVSPAAVRSTRGRGGMALCRSVFDPLPAEGRWTTALLLDGNVGIGGDPAALLTRMAEVTAPDGLLIAEADPAEVDECHEVVIDDGRSTTGPAFPWARAGRIALGRHAEKAGWVRIAEWTVTGRHFVELAQRRRRSNTSTTATTATAARQISRLRP</sequence>
<gene>
    <name evidence="3" type="ORF">FDA94_27790</name>
</gene>
<dbReference type="EMBL" id="SZQA01000031">
    <property type="protein sequence ID" value="TKK84988.1"/>
    <property type="molecule type" value="Genomic_DNA"/>
</dbReference>
<dbReference type="AlphaFoldDB" id="A0A4U3M7N4"/>
<dbReference type="Proteomes" id="UP000308705">
    <property type="component" value="Unassembled WGS sequence"/>
</dbReference>
<comment type="caution">
    <text evidence="3">The sequence shown here is derived from an EMBL/GenBank/DDBJ whole genome shotgun (WGS) entry which is preliminary data.</text>
</comment>
<dbReference type="InterPro" id="IPR029063">
    <property type="entry name" value="SAM-dependent_MTases_sf"/>
</dbReference>
<dbReference type="OrthoDB" id="4484556at2"/>
<dbReference type="Gene3D" id="3.40.50.150">
    <property type="entry name" value="Vaccinia Virus protein VP39"/>
    <property type="match status" value="1"/>
</dbReference>
<name>A0A4U3M7N4_9ACTN</name>
<evidence type="ECO:0000313" key="4">
    <source>
        <dbReference type="Proteomes" id="UP000308705"/>
    </source>
</evidence>
<dbReference type="RefSeq" id="WP_137250023.1">
    <property type="nucleotide sequence ID" value="NZ_SZQA01000031.1"/>
</dbReference>
<evidence type="ECO:0000259" key="2">
    <source>
        <dbReference type="Pfam" id="PF13649"/>
    </source>
</evidence>
<feature type="region of interest" description="Disordered" evidence="1">
    <location>
        <begin position="211"/>
        <end position="235"/>
    </location>
</feature>
<feature type="compositionally biased region" description="Low complexity" evidence="1">
    <location>
        <begin position="216"/>
        <end position="229"/>
    </location>
</feature>
<keyword evidence="4" id="KW-1185">Reference proteome</keyword>
<reference evidence="3 4" key="1">
    <citation type="submission" date="2019-04" db="EMBL/GenBank/DDBJ databases">
        <title>Herbidospora sp. NEAU-GS14.nov., a novel actinomycete isolated from soil.</title>
        <authorList>
            <person name="Han L."/>
        </authorList>
    </citation>
    <scope>NUCLEOTIDE SEQUENCE [LARGE SCALE GENOMIC DNA]</scope>
    <source>
        <strain evidence="3 4">NEAU-GS14</strain>
    </source>
</reference>
<dbReference type="Pfam" id="PF13649">
    <property type="entry name" value="Methyltransf_25"/>
    <property type="match status" value="1"/>
</dbReference>
<feature type="domain" description="Methyltransferase" evidence="2">
    <location>
        <begin position="56"/>
        <end position="143"/>
    </location>
</feature>
<organism evidence="3 4">
    <name type="scientific">Herbidospora galbida</name>
    <dbReference type="NCBI Taxonomy" id="2575442"/>
    <lineage>
        <taxon>Bacteria</taxon>
        <taxon>Bacillati</taxon>
        <taxon>Actinomycetota</taxon>
        <taxon>Actinomycetes</taxon>
        <taxon>Streptosporangiales</taxon>
        <taxon>Streptosporangiaceae</taxon>
        <taxon>Herbidospora</taxon>
    </lineage>
</organism>
<dbReference type="CDD" id="cd02440">
    <property type="entry name" value="AdoMet_MTases"/>
    <property type="match status" value="1"/>
</dbReference>